<sequence>MSHPKKPSTGPVPLSVPRQNALLRRELVAVKGKYALLLAAAVAVVTASWDGDPYPEAVLVNALDELGVLPEYAPQLTEQALALLGPAGAPVVGRRVG</sequence>
<comment type="caution">
    <text evidence="1">The sequence shown here is derived from an EMBL/GenBank/DDBJ whole genome shotgun (WGS) entry which is preliminary data.</text>
</comment>
<reference evidence="2" key="1">
    <citation type="journal article" date="2019" name="Int. J. Syst. Evol. Microbiol.">
        <title>The Global Catalogue of Microorganisms (GCM) 10K type strain sequencing project: providing services to taxonomists for standard genome sequencing and annotation.</title>
        <authorList>
            <consortium name="The Broad Institute Genomics Platform"/>
            <consortium name="The Broad Institute Genome Sequencing Center for Infectious Disease"/>
            <person name="Wu L."/>
            <person name="Ma J."/>
        </authorList>
    </citation>
    <scope>NUCLEOTIDE SEQUENCE [LARGE SCALE GENOMIC DNA]</scope>
    <source>
        <strain evidence="2">JCM 4788</strain>
    </source>
</reference>
<accession>A0ABP3IUC0</accession>
<dbReference type="EMBL" id="BAAABX010000057">
    <property type="protein sequence ID" value="GAA0426419.1"/>
    <property type="molecule type" value="Genomic_DNA"/>
</dbReference>
<dbReference type="Proteomes" id="UP001500879">
    <property type="component" value="Unassembled WGS sequence"/>
</dbReference>
<organism evidence="1 2">
    <name type="scientific">Streptomyces luteireticuli</name>
    <dbReference type="NCBI Taxonomy" id="173858"/>
    <lineage>
        <taxon>Bacteria</taxon>
        <taxon>Bacillati</taxon>
        <taxon>Actinomycetota</taxon>
        <taxon>Actinomycetes</taxon>
        <taxon>Kitasatosporales</taxon>
        <taxon>Streptomycetaceae</taxon>
        <taxon>Streptomyces</taxon>
    </lineage>
</organism>
<proteinExistence type="predicted"/>
<protein>
    <submittedName>
        <fullName evidence="1">Uncharacterized protein</fullName>
    </submittedName>
</protein>
<evidence type="ECO:0000313" key="2">
    <source>
        <dbReference type="Proteomes" id="UP001500879"/>
    </source>
</evidence>
<dbReference type="RefSeq" id="WP_344029844.1">
    <property type="nucleotide sequence ID" value="NZ_BAAABX010000057.1"/>
</dbReference>
<name>A0ABP3IUC0_9ACTN</name>
<evidence type="ECO:0000313" key="1">
    <source>
        <dbReference type="EMBL" id="GAA0426419.1"/>
    </source>
</evidence>
<gene>
    <name evidence="1" type="ORF">GCM10010357_54970</name>
</gene>
<keyword evidence="2" id="KW-1185">Reference proteome</keyword>